<reference evidence="2 3" key="1">
    <citation type="submission" date="2019-04" db="EMBL/GenBank/DDBJ databases">
        <title>Shimia ponticola sp. nov., isolated from seawater.</title>
        <authorList>
            <person name="Kim Y.-O."/>
            <person name="Yoon J.-H."/>
        </authorList>
    </citation>
    <scope>NUCLEOTIDE SEQUENCE [LARGE SCALE GENOMIC DNA]</scope>
    <source>
        <strain evidence="2 3">MYP11</strain>
    </source>
</reference>
<proteinExistence type="predicted"/>
<evidence type="ECO:0000313" key="3">
    <source>
        <dbReference type="Proteomes" id="UP000306602"/>
    </source>
</evidence>
<dbReference type="OrthoDB" id="7859841at2"/>
<sequence length="88" mass="10133">MQDRDREAMEALTREVQRLNEHTFIRIHNSIWRLIGYSFLRGLAIGLGTVMGATVLVSLLAWWASQFSFVPVLGDWLNQIVQEMNTGR</sequence>
<dbReference type="Pfam" id="PF18910">
    <property type="entry name" value="DUF5665"/>
    <property type="match status" value="1"/>
</dbReference>
<comment type="caution">
    <text evidence="2">The sequence shown here is derived from an EMBL/GenBank/DDBJ whole genome shotgun (WGS) entry which is preliminary data.</text>
</comment>
<name>A0A4S4N7Q7_9RHOB</name>
<keyword evidence="3" id="KW-1185">Reference proteome</keyword>
<keyword evidence="1" id="KW-0812">Transmembrane</keyword>
<protein>
    <submittedName>
        <fullName evidence="2">Uncharacterized protein</fullName>
    </submittedName>
</protein>
<keyword evidence="1" id="KW-0472">Membrane</keyword>
<gene>
    <name evidence="2" type="ORF">E4Z66_15340</name>
</gene>
<dbReference type="AlphaFoldDB" id="A0A4S4N7Q7"/>
<evidence type="ECO:0000256" key="1">
    <source>
        <dbReference type="SAM" id="Phobius"/>
    </source>
</evidence>
<evidence type="ECO:0000313" key="2">
    <source>
        <dbReference type="EMBL" id="THH35196.1"/>
    </source>
</evidence>
<accession>A0A4S4N7Q7</accession>
<keyword evidence="1" id="KW-1133">Transmembrane helix</keyword>
<dbReference type="Proteomes" id="UP000306602">
    <property type="component" value="Unassembled WGS sequence"/>
</dbReference>
<dbReference type="EMBL" id="SRKY01000004">
    <property type="protein sequence ID" value="THH35196.1"/>
    <property type="molecule type" value="Genomic_DNA"/>
</dbReference>
<organism evidence="2 3">
    <name type="scientific">Aliishimia ponticola</name>
    <dbReference type="NCBI Taxonomy" id="2499833"/>
    <lineage>
        <taxon>Bacteria</taxon>
        <taxon>Pseudomonadati</taxon>
        <taxon>Pseudomonadota</taxon>
        <taxon>Alphaproteobacteria</taxon>
        <taxon>Rhodobacterales</taxon>
        <taxon>Paracoccaceae</taxon>
        <taxon>Aliishimia</taxon>
    </lineage>
</organism>
<dbReference type="InterPro" id="IPR043723">
    <property type="entry name" value="DUF5665"/>
</dbReference>
<dbReference type="RefSeq" id="WP_136463931.1">
    <property type="nucleotide sequence ID" value="NZ_SRKY01000004.1"/>
</dbReference>
<feature type="transmembrane region" description="Helical" evidence="1">
    <location>
        <begin position="43"/>
        <end position="64"/>
    </location>
</feature>